<dbReference type="CDD" id="cd03230">
    <property type="entry name" value="ABC_DR_subfamily_A"/>
    <property type="match status" value="1"/>
</dbReference>
<evidence type="ECO:0000313" key="6">
    <source>
        <dbReference type="Proteomes" id="UP000642938"/>
    </source>
</evidence>
<evidence type="ECO:0000256" key="2">
    <source>
        <dbReference type="ARBA" id="ARBA00022741"/>
    </source>
</evidence>
<evidence type="ECO:0000256" key="1">
    <source>
        <dbReference type="ARBA" id="ARBA00022448"/>
    </source>
</evidence>
<proteinExistence type="predicted"/>
<dbReference type="InterPro" id="IPR003439">
    <property type="entry name" value="ABC_transporter-like_ATP-bd"/>
</dbReference>
<feature type="domain" description="ABC transporter" evidence="4">
    <location>
        <begin position="21"/>
        <end position="246"/>
    </location>
</feature>
<reference evidence="6" key="1">
    <citation type="journal article" date="2019" name="Int. J. Syst. Evol. Microbiol.">
        <title>The Global Catalogue of Microorganisms (GCM) 10K type strain sequencing project: providing services to taxonomists for standard genome sequencing and annotation.</title>
        <authorList>
            <consortium name="The Broad Institute Genomics Platform"/>
            <consortium name="The Broad Institute Genome Sequencing Center for Infectious Disease"/>
            <person name="Wu L."/>
            <person name="Ma J."/>
        </authorList>
    </citation>
    <scope>NUCLEOTIDE SEQUENCE [LARGE SCALE GENOMIC DNA]</scope>
    <source>
        <strain evidence="6">CGMCC 1.15287</strain>
    </source>
</reference>
<dbReference type="SUPFAM" id="SSF52540">
    <property type="entry name" value="P-loop containing nucleoside triphosphate hydrolases"/>
    <property type="match status" value="1"/>
</dbReference>
<dbReference type="PROSITE" id="PS50893">
    <property type="entry name" value="ABC_TRANSPORTER_2"/>
    <property type="match status" value="1"/>
</dbReference>
<dbReference type="Gene3D" id="3.40.50.300">
    <property type="entry name" value="P-loop containing nucleotide triphosphate hydrolases"/>
    <property type="match status" value="1"/>
</dbReference>
<protein>
    <submittedName>
        <fullName evidence="5">ABC transporter ATP-binding protein</fullName>
    </submittedName>
</protein>
<comment type="caution">
    <text evidence="5">The sequence shown here is derived from an EMBL/GenBank/DDBJ whole genome shotgun (WGS) entry which is preliminary data.</text>
</comment>
<dbReference type="InterPro" id="IPR003593">
    <property type="entry name" value="AAA+_ATPase"/>
</dbReference>
<evidence type="ECO:0000313" key="5">
    <source>
        <dbReference type="EMBL" id="GGH11253.1"/>
    </source>
</evidence>
<dbReference type="GO" id="GO:0005524">
    <property type="term" value="F:ATP binding"/>
    <property type="evidence" value="ECO:0007669"/>
    <property type="project" value="UniProtKB-KW"/>
</dbReference>
<keyword evidence="6" id="KW-1185">Reference proteome</keyword>
<sequence length="294" mass="33396">MEIRKQDYTLVYYLTNTVDMININNLNFGYSKQKPLFKNMSMRLSNGHIYGLLGKNGAGKSTLLKNLAGLVYAQSGTLDVMGYDPAKRQPALLEQICFIPEEFYLPSVKIDAYIKANAPFYKNFDHNYFADLIKEFDIPVEQKLINMSYGQKKKVIIAFGLATQAKLVIMDEPTNGLDIPSKAQFRKIMASAMTDERCIIISTHQVRDLDNLIDTVIMLDENDIALKATVEEITAKLTFKKVKEIDNSIIYAEPSLSGYNAVMPNYHQEESKLDMELLFNAILAEKIKFKPLFS</sequence>
<keyword evidence="2" id="KW-0547">Nucleotide-binding</keyword>
<dbReference type="InterPro" id="IPR051782">
    <property type="entry name" value="ABC_Transporter_VariousFunc"/>
</dbReference>
<evidence type="ECO:0000259" key="4">
    <source>
        <dbReference type="PROSITE" id="PS50893"/>
    </source>
</evidence>
<organism evidence="5 6">
    <name type="scientific">Pedobacter zeae</name>
    <dbReference type="NCBI Taxonomy" id="1737356"/>
    <lineage>
        <taxon>Bacteria</taxon>
        <taxon>Pseudomonadati</taxon>
        <taxon>Bacteroidota</taxon>
        <taxon>Sphingobacteriia</taxon>
        <taxon>Sphingobacteriales</taxon>
        <taxon>Sphingobacteriaceae</taxon>
        <taxon>Pedobacter</taxon>
    </lineage>
</organism>
<dbReference type="SMART" id="SM00382">
    <property type="entry name" value="AAA"/>
    <property type="match status" value="1"/>
</dbReference>
<dbReference type="Pfam" id="PF00005">
    <property type="entry name" value="ABC_tran"/>
    <property type="match status" value="1"/>
</dbReference>
<dbReference type="InterPro" id="IPR027417">
    <property type="entry name" value="P-loop_NTPase"/>
</dbReference>
<evidence type="ECO:0000256" key="3">
    <source>
        <dbReference type="ARBA" id="ARBA00022840"/>
    </source>
</evidence>
<name>A0ABQ1Y3G8_9SPHI</name>
<keyword evidence="1" id="KW-0813">Transport</keyword>
<dbReference type="PANTHER" id="PTHR42939:SF1">
    <property type="entry name" value="ABC TRANSPORTER ATP-BINDING PROTEIN ALBC-RELATED"/>
    <property type="match status" value="1"/>
</dbReference>
<gene>
    <name evidence="5" type="ORF">GCM10007422_30340</name>
</gene>
<dbReference type="Proteomes" id="UP000642938">
    <property type="component" value="Unassembled WGS sequence"/>
</dbReference>
<keyword evidence="3 5" id="KW-0067">ATP-binding</keyword>
<accession>A0ABQ1Y3G8</accession>
<dbReference type="PANTHER" id="PTHR42939">
    <property type="entry name" value="ABC TRANSPORTER ATP-BINDING PROTEIN ALBC-RELATED"/>
    <property type="match status" value="1"/>
</dbReference>
<dbReference type="EMBL" id="BMHZ01000003">
    <property type="protein sequence ID" value="GGH11253.1"/>
    <property type="molecule type" value="Genomic_DNA"/>
</dbReference>